<protein>
    <submittedName>
        <fullName evidence="3">SpdB</fullName>
    </submittedName>
</protein>
<reference evidence="3 4" key="1">
    <citation type="submission" date="2015-06" db="EMBL/GenBank/DDBJ databases">
        <authorList>
            <person name="Ju K.-S."/>
            <person name="Doroghazi J.R."/>
            <person name="Metcalf W.W."/>
        </authorList>
    </citation>
    <scope>NUCLEOTIDE SEQUENCE [LARGE SCALE GENOMIC DNA]</scope>
    <source>
        <strain evidence="3 4">NRRL 3414</strain>
    </source>
</reference>
<dbReference type="EMBL" id="LFNT01000018">
    <property type="protein sequence ID" value="KMS73583.1"/>
    <property type="molecule type" value="Genomic_DNA"/>
</dbReference>
<sequence>MNAVQIRSAERALSVGTWLIVAGAMLYSILTVTPLAAAHTPEKWDWTAPILPLVVDAAVVIVVRLDAVLARLGGHGGRWPIVLRWMTGCMTLALNVADSALKNDLVGVAVHAVAPLLLIVTAETGLAYRRAIAAAVTELETRQQEQREARERAAAERRESAARLAREEREHAALLAREQREHEARLIREQAEREERARREEAERAAAREQAEREARERAEREREQLARERERREREAAERAERERAARAERERRERAERQARAERERVALLAAGPAVEKLPEEQARAIVQAAFEAALPVRSAAELCGWSVGWVSTRYQALRDVGHPVFEADGAMV</sequence>
<feature type="region of interest" description="Disordered" evidence="1">
    <location>
        <begin position="192"/>
        <end position="216"/>
    </location>
</feature>
<feature type="transmembrane region" description="Helical" evidence="2">
    <location>
        <begin position="12"/>
        <end position="30"/>
    </location>
</feature>
<feature type="transmembrane region" description="Helical" evidence="2">
    <location>
        <begin position="81"/>
        <end position="97"/>
    </location>
</feature>
<keyword evidence="2" id="KW-0472">Membrane</keyword>
<evidence type="ECO:0000313" key="4">
    <source>
        <dbReference type="Proteomes" id="UP000037432"/>
    </source>
</evidence>
<dbReference type="OrthoDB" id="3667267at2"/>
<proteinExistence type="predicted"/>
<name>A0A0J7ZEE8_STRVR</name>
<keyword evidence="2" id="KW-0812">Transmembrane</keyword>
<feature type="transmembrane region" description="Helical" evidence="2">
    <location>
        <begin position="50"/>
        <end position="69"/>
    </location>
</feature>
<keyword evidence="2" id="KW-1133">Transmembrane helix</keyword>
<dbReference type="RefSeq" id="WP_048582221.1">
    <property type="nucleotide sequence ID" value="NZ_LFNT01000018.1"/>
</dbReference>
<feature type="region of interest" description="Disordered" evidence="1">
    <location>
        <begin position="140"/>
        <end position="163"/>
    </location>
</feature>
<evidence type="ECO:0000256" key="2">
    <source>
        <dbReference type="SAM" id="Phobius"/>
    </source>
</evidence>
<comment type="caution">
    <text evidence="3">The sequence shown here is derived from an EMBL/GenBank/DDBJ whole genome shotgun (WGS) entry which is preliminary data.</text>
</comment>
<gene>
    <name evidence="3" type="ORF">ACM01_17710</name>
</gene>
<organism evidence="3 4">
    <name type="scientific">Streptomyces viridochromogenes</name>
    <dbReference type="NCBI Taxonomy" id="1938"/>
    <lineage>
        <taxon>Bacteria</taxon>
        <taxon>Bacillati</taxon>
        <taxon>Actinomycetota</taxon>
        <taxon>Actinomycetes</taxon>
        <taxon>Kitasatosporales</taxon>
        <taxon>Streptomycetaceae</taxon>
        <taxon>Streptomyces</taxon>
    </lineage>
</organism>
<dbReference type="Proteomes" id="UP000037432">
    <property type="component" value="Unassembled WGS sequence"/>
</dbReference>
<dbReference type="AlphaFoldDB" id="A0A0J7ZEE8"/>
<evidence type="ECO:0000256" key="1">
    <source>
        <dbReference type="SAM" id="MobiDB-lite"/>
    </source>
</evidence>
<feature type="transmembrane region" description="Helical" evidence="2">
    <location>
        <begin position="109"/>
        <end position="128"/>
    </location>
</feature>
<dbReference type="PATRIC" id="fig|1938.3.peg.1279"/>
<evidence type="ECO:0000313" key="3">
    <source>
        <dbReference type="EMBL" id="KMS73583.1"/>
    </source>
</evidence>
<accession>A0A0J7ZEE8</accession>